<reference evidence="1" key="1">
    <citation type="submission" date="2021-10" db="EMBL/GenBank/DDBJ databases">
        <title>Melipona bicolor Genome sequencing and assembly.</title>
        <authorList>
            <person name="Araujo N.S."/>
            <person name="Arias M.C."/>
        </authorList>
    </citation>
    <scope>NUCLEOTIDE SEQUENCE</scope>
    <source>
        <strain evidence="1">USP_2M_L1-L4_2017</strain>
        <tissue evidence="1">Whole body</tissue>
    </source>
</reference>
<accession>A0AA40KWZ4</accession>
<organism evidence="1 2">
    <name type="scientific">Melipona bicolor</name>
    <dbReference type="NCBI Taxonomy" id="60889"/>
    <lineage>
        <taxon>Eukaryota</taxon>
        <taxon>Metazoa</taxon>
        <taxon>Ecdysozoa</taxon>
        <taxon>Arthropoda</taxon>
        <taxon>Hexapoda</taxon>
        <taxon>Insecta</taxon>
        <taxon>Pterygota</taxon>
        <taxon>Neoptera</taxon>
        <taxon>Endopterygota</taxon>
        <taxon>Hymenoptera</taxon>
        <taxon>Apocrita</taxon>
        <taxon>Aculeata</taxon>
        <taxon>Apoidea</taxon>
        <taxon>Anthophila</taxon>
        <taxon>Apidae</taxon>
        <taxon>Melipona</taxon>
    </lineage>
</organism>
<protein>
    <submittedName>
        <fullName evidence="1">Uncharacterized protein</fullName>
    </submittedName>
</protein>
<dbReference type="Proteomes" id="UP001177670">
    <property type="component" value="Unassembled WGS sequence"/>
</dbReference>
<evidence type="ECO:0000313" key="2">
    <source>
        <dbReference type="Proteomes" id="UP001177670"/>
    </source>
</evidence>
<dbReference type="AlphaFoldDB" id="A0AA40KWZ4"/>
<comment type="caution">
    <text evidence="1">The sequence shown here is derived from an EMBL/GenBank/DDBJ whole genome shotgun (WGS) entry which is preliminary data.</text>
</comment>
<sequence length="85" mass="9720">MDRDDPPRIRRPIQTVAKSKAMARCWQRESQKAAVVGERVNGKRKVVREAAGRGRLGRQRLDNFAIEFSSDFWHPEASSPRRSGT</sequence>
<gene>
    <name evidence="1" type="ORF">K0M31_000594</name>
</gene>
<keyword evidence="2" id="KW-1185">Reference proteome</keyword>
<proteinExistence type="predicted"/>
<name>A0AA40KWZ4_9HYME</name>
<dbReference type="EMBL" id="JAHYIQ010000001">
    <property type="protein sequence ID" value="KAK1136025.1"/>
    <property type="molecule type" value="Genomic_DNA"/>
</dbReference>
<evidence type="ECO:0000313" key="1">
    <source>
        <dbReference type="EMBL" id="KAK1136025.1"/>
    </source>
</evidence>